<dbReference type="PRINTS" id="PR00455">
    <property type="entry name" value="HTHTETR"/>
</dbReference>
<dbReference type="Gene3D" id="1.10.357.10">
    <property type="entry name" value="Tetracycline Repressor, domain 2"/>
    <property type="match status" value="1"/>
</dbReference>
<evidence type="ECO:0000256" key="4">
    <source>
        <dbReference type="PROSITE-ProRule" id="PRU00335"/>
    </source>
</evidence>
<dbReference type="HOGENOM" id="CLU_069356_28_4_9"/>
<dbReference type="SUPFAM" id="SSF46689">
    <property type="entry name" value="Homeodomain-like"/>
    <property type="match status" value="1"/>
</dbReference>
<name>V6MAJ4_9BACL</name>
<evidence type="ECO:0000256" key="1">
    <source>
        <dbReference type="ARBA" id="ARBA00023015"/>
    </source>
</evidence>
<gene>
    <name evidence="6" type="ORF">T458_15550</name>
</gene>
<evidence type="ECO:0000313" key="6">
    <source>
        <dbReference type="EMBL" id="EST52393.1"/>
    </source>
</evidence>
<comment type="caution">
    <text evidence="6">The sequence shown here is derived from an EMBL/GenBank/DDBJ whole genome shotgun (WGS) entry which is preliminary data.</text>
</comment>
<dbReference type="PANTHER" id="PTHR47506">
    <property type="entry name" value="TRANSCRIPTIONAL REGULATORY PROTEIN"/>
    <property type="match status" value="1"/>
</dbReference>
<dbReference type="OrthoDB" id="9812484at2"/>
<evidence type="ECO:0000256" key="2">
    <source>
        <dbReference type="ARBA" id="ARBA00023125"/>
    </source>
</evidence>
<keyword evidence="3" id="KW-0804">Transcription</keyword>
<dbReference type="InterPro" id="IPR001647">
    <property type="entry name" value="HTH_TetR"/>
</dbReference>
<evidence type="ECO:0000259" key="5">
    <source>
        <dbReference type="PROSITE" id="PS50977"/>
    </source>
</evidence>
<dbReference type="Pfam" id="PF00440">
    <property type="entry name" value="TetR_N"/>
    <property type="match status" value="1"/>
</dbReference>
<dbReference type="PATRIC" id="fig|1408254.3.peg.3041"/>
<accession>V6MAJ4</accession>
<dbReference type="EMBL" id="AYJU01000017">
    <property type="protein sequence ID" value="EST52393.1"/>
    <property type="molecule type" value="Genomic_DNA"/>
</dbReference>
<dbReference type="PANTHER" id="PTHR47506:SF1">
    <property type="entry name" value="HTH-TYPE TRANSCRIPTIONAL REGULATOR YJDC"/>
    <property type="match status" value="1"/>
</dbReference>
<dbReference type="InterPro" id="IPR009057">
    <property type="entry name" value="Homeodomain-like_sf"/>
</dbReference>
<feature type="DNA-binding region" description="H-T-H motif" evidence="4">
    <location>
        <begin position="28"/>
        <end position="47"/>
    </location>
</feature>
<dbReference type="eggNOG" id="COG1309">
    <property type="taxonomic scope" value="Bacteria"/>
</dbReference>
<reference evidence="6 7" key="1">
    <citation type="journal article" date="2014" name="Genome Announc.">
        <title>Draft Genome Sequence of Brevibacillus panacihumi Strain W25, a Halotolerant Hydrocarbon-Degrading Bacterium.</title>
        <authorList>
            <person name="Wang X."/>
            <person name="Jin D."/>
            <person name="Zhou L."/>
            <person name="Wu L."/>
            <person name="An W."/>
            <person name="Chen Y."/>
            <person name="Zhao L."/>
        </authorList>
    </citation>
    <scope>NUCLEOTIDE SEQUENCE [LARGE SCALE GENOMIC DNA]</scope>
    <source>
        <strain evidence="6 7">W25</strain>
    </source>
</reference>
<keyword evidence="1" id="KW-0805">Transcription regulation</keyword>
<keyword evidence="7" id="KW-1185">Reference proteome</keyword>
<feature type="domain" description="HTH tetR-type" evidence="5">
    <location>
        <begin position="5"/>
        <end position="65"/>
    </location>
</feature>
<dbReference type="RefSeq" id="WP_023556987.1">
    <property type="nucleotide sequence ID" value="NZ_KI629785.1"/>
</dbReference>
<dbReference type="SUPFAM" id="SSF48498">
    <property type="entry name" value="Tetracyclin repressor-like, C-terminal domain"/>
    <property type="match status" value="1"/>
</dbReference>
<organism evidence="6 7">
    <name type="scientific">Brevibacillus panacihumi W25</name>
    <dbReference type="NCBI Taxonomy" id="1408254"/>
    <lineage>
        <taxon>Bacteria</taxon>
        <taxon>Bacillati</taxon>
        <taxon>Bacillota</taxon>
        <taxon>Bacilli</taxon>
        <taxon>Bacillales</taxon>
        <taxon>Paenibacillaceae</taxon>
        <taxon>Brevibacillus</taxon>
    </lineage>
</organism>
<keyword evidence="2 4" id="KW-0238">DNA-binding</keyword>
<dbReference type="PROSITE" id="PS50977">
    <property type="entry name" value="HTH_TETR_2"/>
    <property type="match status" value="1"/>
</dbReference>
<dbReference type="InterPro" id="IPR036271">
    <property type="entry name" value="Tet_transcr_reg_TetR-rel_C_sf"/>
</dbReference>
<evidence type="ECO:0000256" key="3">
    <source>
        <dbReference type="ARBA" id="ARBA00023163"/>
    </source>
</evidence>
<evidence type="ECO:0000313" key="7">
    <source>
        <dbReference type="Proteomes" id="UP000017973"/>
    </source>
</evidence>
<dbReference type="Proteomes" id="UP000017973">
    <property type="component" value="Unassembled WGS sequence"/>
</dbReference>
<dbReference type="STRING" id="1408254.T458_15550"/>
<proteinExistence type="predicted"/>
<dbReference type="GO" id="GO:0003677">
    <property type="term" value="F:DNA binding"/>
    <property type="evidence" value="ECO:0007669"/>
    <property type="project" value="UniProtKB-UniRule"/>
</dbReference>
<protein>
    <submittedName>
        <fullName evidence="6">Transcriptional regulator</fullName>
    </submittedName>
</protein>
<dbReference type="AlphaFoldDB" id="V6MAJ4"/>
<sequence length="200" mass="22419">MGRRSDARERLLEAAVELVTERGYHGVGVQELCNAAGVKPGSFYYLFPSKQQLVITVLEKTWENTMTYIIEPIQTSSLNPLQKIEEFFMRTYHLHAHRSNEGKPVLGCTFALLGGELATEDPVINEKVREIFSFITNYFTEWISGAYEQGLITISKEDIPDTAKALLCFTEGTSMMARINNQADIFAKMTASALRLVGAK</sequence>